<keyword evidence="3" id="KW-1185">Reference proteome</keyword>
<proteinExistence type="predicted"/>
<evidence type="ECO:0000313" key="3">
    <source>
        <dbReference type="Proteomes" id="UP001501020"/>
    </source>
</evidence>
<comment type="caution">
    <text evidence="2">The sequence shown here is derived from an EMBL/GenBank/DDBJ whole genome shotgun (WGS) entry which is preliminary data.</text>
</comment>
<organism evidence="2 3">
    <name type="scientific">Actinomadura napierensis</name>
    <dbReference type="NCBI Taxonomy" id="267854"/>
    <lineage>
        <taxon>Bacteria</taxon>
        <taxon>Bacillati</taxon>
        <taxon>Actinomycetota</taxon>
        <taxon>Actinomycetes</taxon>
        <taxon>Streptosporangiales</taxon>
        <taxon>Thermomonosporaceae</taxon>
        <taxon>Actinomadura</taxon>
    </lineage>
</organism>
<protein>
    <submittedName>
        <fullName evidence="2">Uncharacterized protein</fullName>
    </submittedName>
</protein>
<feature type="compositionally biased region" description="Basic and acidic residues" evidence="1">
    <location>
        <begin position="38"/>
        <end position="47"/>
    </location>
</feature>
<name>A0ABP5K2X6_9ACTN</name>
<evidence type="ECO:0000313" key="2">
    <source>
        <dbReference type="EMBL" id="GAA2124074.1"/>
    </source>
</evidence>
<feature type="region of interest" description="Disordered" evidence="1">
    <location>
        <begin position="24"/>
        <end position="72"/>
    </location>
</feature>
<sequence>MRSAATANRDVVVAGTGKAIMFSPRWRVPDAHQPAARPEQKEVESRSVDNQVNAGEPPRKIGTRRPPSTAES</sequence>
<accession>A0ABP5K2X6</accession>
<dbReference type="Proteomes" id="UP001501020">
    <property type="component" value="Unassembled WGS sequence"/>
</dbReference>
<reference evidence="3" key="1">
    <citation type="journal article" date="2019" name="Int. J. Syst. Evol. Microbiol.">
        <title>The Global Catalogue of Microorganisms (GCM) 10K type strain sequencing project: providing services to taxonomists for standard genome sequencing and annotation.</title>
        <authorList>
            <consortium name="The Broad Institute Genomics Platform"/>
            <consortium name="The Broad Institute Genome Sequencing Center for Infectious Disease"/>
            <person name="Wu L."/>
            <person name="Ma J."/>
        </authorList>
    </citation>
    <scope>NUCLEOTIDE SEQUENCE [LARGE SCALE GENOMIC DNA]</scope>
    <source>
        <strain evidence="3">JCM 13850</strain>
    </source>
</reference>
<dbReference type="EMBL" id="BAAAMR010000006">
    <property type="protein sequence ID" value="GAA2124074.1"/>
    <property type="molecule type" value="Genomic_DNA"/>
</dbReference>
<evidence type="ECO:0000256" key="1">
    <source>
        <dbReference type="SAM" id="MobiDB-lite"/>
    </source>
</evidence>
<gene>
    <name evidence="2" type="ORF">GCM10009727_11170</name>
</gene>